<dbReference type="Gene3D" id="1.10.510.10">
    <property type="entry name" value="Transferase(Phosphotransferase) domain 1"/>
    <property type="match status" value="1"/>
</dbReference>
<dbReference type="InterPro" id="IPR017441">
    <property type="entry name" value="Protein_kinase_ATP_BS"/>
</dbReference>
<gene>
    <name evidence="8" type="ORF">HXX76_010176</name>
</gene>
<keyword evidence="3" id="KW-0418">Kinase</keyword>
<dbReference type="InterPro" id="IPR011009">
    <property type="entry name" value="Kinase-like_dom_sf"/>
</dbReference>
<dbReference type="PROSITE" id="PS00107">
    <property type="entry name" value="PROTEIN_KINASE_ATP"/>
    <property type="match status" value="1"/>
</dbReference>
<dbReference type="PANTHER" id="PTHR44329">
    <property type="entry name" value="SERINE/THREONINE-PROTEIN KINASE TNNI3K-RELATED"/>
    <property type="match status" value="1"/>
</dbReference>
<feature type="compositionally biased region" description="Gly residues" evidence="6">
    <location>
        <begin position="1382"/>
        <end position="1399"/>
    </location>
</feature>
<comment type="caution">
    <text evidence="8">The sequence shown here is derived from an EMBL/GenBank/DDBJ whole genome shotgun (WGS) entry which is preliminary data.</text>
</comment>
<feature type="region of interest" description="Disordered" evidence="6">
    <location>
        <begin position="1359"/>
        <end position="1399"/>
    </location>
</feature>
<feature type="binding site" evidence="5">
    <location>
        <position position="1007"/>
    </location>
    <ligand>
        <name>ATP</name>
        <dbReference type="ChEBI" id="CHEBI:30616"/>
    </ligand>
</feature>
<feature type="domain" description="Protein kinase" evidence="7">
    <location>
        <begin position="980"/>
        <end position="1354"/>
    </location>
</feature>
<evidence type="ECO:0000256" key="6">
    <source>
        <dbReference type="SAM" id="MobiDB-lite"/>
    </source>
</evidence>
<dbReference type="Gene3D" id="3.30.200.20">
    <property type="entry name" value="Phosphorylase Kinase, domain 1"/>
    <property type="match status" value="1"/>
</dbReference>
<dbReference type="GO" id="GO:0004674">
    <property type="term" value="F:protein serine/threonine kinase activity"/>
    <property type="evidence" value="ECO:0007669"/>
    <property type="project" value="TreeGrafter"/>
</dbReference>
<dbReference type="PANTHER" id="PTHR44329:SF214">
    <property type="entry name" value="PROTEIN KINASE DOMAIN-CONTAINING PROTEIN"/>
    <property type="match status" value="1"/>
</dbReference>
<dbReference type="Proteomes" id="UP000650467">
    <property type="component" value="Unassembled WGS sequence"/>
</dbReference>
<evidence type="ECO:0000256" key="5">
    <source>
        <dbReference type="PROSITE-ProRule" id="PRU10141"/>
    </source>
</evidence>
<keyword evidence="1" id="KW-0808">Transferase</keyword>
<dbReference type="SUPFAM" id="SSF56112">
    <property type="entry name" value="Protein kinase-like (PK-like)"/>
    <property type="match status" value="1"/>
</dbReference>
<evidence type="ECO:0000313" key="8">
    <source>
        <dbReference type="EMBL" id="KAG2430077.1"/>
    </source>
</evidence>
<evidence type="ECO:0000256" key="4">
    <source>
        <dbReference type="ARBA" id="ARBA00022840"/>
    </source>
</evidence>
<dbReference type="PROSITE" id="PS50011">
    <property type="entry name" value="PROTEIN_KINASE_DOM"/>
    <property type="match status" value="1"/>
</dbReference>
<evidence type="ECO:0000256" key="2">
    <source>
        <dbReference type="ARBA" id="ARBA00022741"/>
    </source>
</evidence>
<keyword evidence="2 5" id="KW-0547">Nucleotide-binding</keyword>
<dbReference type="SMART" id="SM00220">
    <property type="entry name" value="S_TKc"/>
    <property type="match status" value="1"/>
</dbReference>
<name>A0A835VUR2_CHLIN</name>
<protein>
    <recommendedName>
        <fullName evidence="7">Protein kinase domain-containing protein</fullName>
    </recommendedName>
</protein>
<sequence length="1399" mass="140340">MRLPVCLCFRSGDADVNAELASKSDPQKAVTGTVLPGPVIAPAKSLVASDSGLDTALLFRALAHTPGAAAQTQWCANLAAATRAIGEWGAVECSLYLVESDASATVIASWSSGTAAHHHPERRVSAGGLDSGSCSVPELVLLALESCPTSILVYRDVGGSGEGGGSIGGAPVATAAATAGKPPAMKAADAGKQHPGEPRAHGSSDAAVVVGRAGGALEALPDEWRQLWREQDCRHFAAVAILGGGGGVTPIAVLSLAAKGPCRPPKWKPETLHAIAALLTANVEQAAALLADTLPALHAATTISQVVAALGAAAAAAAEGVAHVRGQVRVAFVQQGVDAAAVFPHERGLGAASGLHPVHSSSAVRLQPMRRASCELVMSPPALTTAGLGLGMALLAAGASNAPPLLPGGRAEALRAAAAAGRYNRPSVDVAMLAAARGDGSRAPSWANGPFFPSVSGRSGTNRSLLSFALPGADKDVPPCRGHTLPLPGTLLAEALSKGAAGLCVDDCAVYVQGTKAFPRDLVLTRDAPMPLSLALAAVPLLDDPTAASCVNSLAAGTRDLTAANSAFLRSASTLLRTATGGARSGAESAATAATVAVAEAAVALLGSGGGTSTGAAAGVVAASGGALPGAPAPPPPVLAIYATFAQPLPQSLLQSVARCVRELLQAVSPVVLAKTRGELGGEWAHLTQELAEARTGARKGADVTAVADAPEAAVTAPQLQLQLQQQQQQQPSAADSPDQLGDGLEGGEDPEGAAVGGAATPVAPAAAGGSLLGGGSRPASAQATRFAPLTSQPARPSPLGSLQSEGQGQGQGPSKRATSTLQKWLGMGLGLGVGAGAGPGAGAAGEGSPTLRSKVSSVGEPMDAGGTPEQAAEAAVAGGAGGAGEEGGSQRAGGGAGAGASLGEEARPAGPAARVQARHVHLLAQRSISFRLEAAQSPRGASKLAPIISIMHERLKTAQANQMTDVAHADRRRDDLASLVLLQEVGQGGYGTVYRATYHGSEVAVKVIRDSNQLAAAHSGSLGSACRGAGPRRAPLQLHKQNIHDAIELVASVSISHPAIVQVLTFFTDCRLVEDDGGEASQAGGNMLESLEMGHVAAGAATAAAGRAPRLIHAASTLLESPLPGQPGSAGASSIALVMEFCDAGSLATAIVERKFCKQLQAPPSVAPDGTPRAAKPMWAISMRSVYSTLLEVALALRHMHSLHLVHCDLKPQNVLLKSSPRDPRGFTAKLSDFGLAKLLAHDDEGQLVIDEAVASGTITHVAPEVFLGKRSVGAAVDIYAFGILMFQCLCGLRLYDGLSAQQIANAVAHDGMRPRLPGWVPSDFRALAERCWHALPAVRPTADELVKQLEKLSAWQTGGRRPAAAGTGTAAPAGAPRAGAGAGVGGGGGGGRRPSYM</sequence>
<proteinExistence type="predicted"/>
<evidence type="ECO:0000259" key="7">
    <source>
        <dbReference type="PROSITE" id="PS50011"/>
    </source>
</evidence>
<feature type="compositionally biased region" description="Low complexity" evidence="6">
    <location>
        <begin position="1359"/>
        <end position="1381"/>
    </location>
</feature>
<dbReference type="Pfam" id="PF00069">
    <property type="entry name" value="Pkinase"/>
    <property type="match status" value="1"/>
</dbReference>
<dbReference type="PROSITE" id="PS00108">
    <property type="entry name" value="PROTEIN_KINASE_ST"/>
    <property type="match status" value="1"/>
</dbReference>
<evidence type="ECO:0000256" key="3">
    <source>
        <dbReference type="ARBA" id="ARBA00022777"/>
    </source>
</evidence>
<dbReference type="EMBL" id="JAEHOC010000028">
    <property type="protein sequence ID" value="KAG2430077.1"/>
    <property type="molecule type" value="Genomic_DNA"/>
</dbReference>
<dbReference type="GO" id="GO:0005524">
    <property type="term" value="F:ATP binding"/>
    <property type="evidence" value="ECO:0007669"/>
    <property type="project" value="UniProtKB-UniRule"/>
</dbReference>
<organism evidence="8 9">
    <name type="scientific">Chlamydomonas incerta</name>
    <dbReference type="NCBI Taxonomy" id="51695"/>
    <lineage>
        <taxon>Eukaryota</taxon>
        <taxon>Viridiplantae</taxon>
        <taxon>Chlorophyta</taxon>
        <taxon>core chlorophytes</taxon>
        <taxon>Chlorophyceae</taxon>
        <taxon>CS clade</taxon>
        <taxon>Chlamydomonadales</taxon>
        <taxon>Chlamydomonadaceae</taxon>
        <taxon>Chlamydomonas</taxon>
    </lineage>
</organism>
<keyword evidence="9" id="KW-1185">Reference proteome</keyword>
<feature type="region of interest" description="Disordered" evidence="6">
    <location>
        <begin position="718"/>
        <end position="819"/>
    </location>
</feature>
<feature type="compositionally biased region" description="Low complexity" evidence="6">
    <location>
        <begin position="753"/>
        <end position="770"/>
    </location>
</feature>
<evidence type="ECO:0000313" key="9">
    <source>
        <dbReference type="Proteomes" id="UP000650467"/>
    </source>
</evidence>
<keyword evidence="4 5" id="KW-0067">ATP-binding</keyword>
<feature type="compositionally biased region" description="Low complexity" evidence="6">
    <location>
        <begin position="718"/>
        <end position="731"/>
    </location>
</feature>
<dbReference type="InterPro" id="IPR008271">
    <property type="entry name" value="Ser/Thr_kinase_AS"/>
</dbReference>
<dbReference type="InterPro" id="IPR000719">
    <property type="entry name" value="Prot_kinase_dom"/>
</dbReference>
<dbReference type="InterPro" id="IPR051681">
    <property type="entry name" value="Ser/Thr_Kinases-Pseudokinases"/>
</dbReference>
<accession>A0A835VUR2</accession>
<reference evidence="8" key="1">
    <citation type="journal article" date="2020" name="bioRxiv">
        <title>Comparative genomics of Chlamydomonas.</title>
        <authorList>
            <person name="Craig R.J."/>
            <person name="Hasan A.R."/>
            <person name="Ness R.W."/>
            <person name="Keightley P.D."/>
        </authorList>
    </citation>
    <scope>NUCLEOTIDE SEQUENCE</scope>
    <source>
        <strain evidence="8">SAG 7.73</strain>
    </source>
</reference>
<evidence type="ECO:0000256" key="1">
    <source>
        <dbReference type="ARBA" id="ARBA00022679"/>
    </source>
</evidence>
<feature type="compositionally biased region" description="Low complexity" evidence="6">
    <location>
        <begin position="798"/>
        <end position="807"/>
    </location>
</feature>
<feature type="compositionally biased region" description="Gly residues" evidence="6">
    <location>
        <begin position="879"/>
        <end position="901"/>
    </location>
</feature>
<dbReference type="OrthoDB" id="3239650at2759"/>
<feature type="region of interest" description="Disordered" evidence="6">
    <location>
        <begin position="840"/>
        <end position="914"/>
    </location>
</feature>